<dbReference type="Gene3D" id="1.20.58.2050">
    <property type="match status" value="1"/>
</dbReference>
<accession>A0A4Z0YTE1</accession>
<evidence type="ECO:0000313" key="10">
    <source>
        <dbReference type="Proteomes" id="UP000297716"/>
    </source>
</evidence>
<dbReference type="PANTHER" id="PTHR22768">
    <property type="entry name" value="DNA REPLICATION COMPLEX GINS PROTEIN PSF3"/>
    <property type="match status" value="1"/>
</dbReference>
<comment type="subunit">
    <text evidence="6">Component of the GINS complex.</text>
</comment>
<dbReference type="Proteomes" id="UP000297716">
    <property type="component" value="Unassembled WGS sequence"/>
</dbReference>
<evidence type="ECO:0000256" key="5">
    <source>
        <dbReference type="ARBA" id="ARBA00023242"/>
    </source>
</evidence>
<dbReference type="InterPro" id="IPR021151">
    <property type="entry name" value="GINS_A"/>
</dbReference>
<name>A0A4Z0YTE1_9PEZI</name>
<gene>
    <name evidence="9" type="ORF">E0Z10_g6359</name>
</gene>
<evidence type="ECO:0000256" key="6">
    <source>
        <dbReference type="RuleBase" id="RU367161"/>
    </source>
</evidence>
<comment type="caution">
    <text evidence="9">The sequence shown here is derived from an EMBL/GenBank/DDBJ whole genome shotgun (WGS) entry which is preliminary data.</text>
</comment>
<evidence type="ECO:0000259" key="7">
    <source>
        <dbReference type="Pfam" id="PF05916"/>
    </source>
</evidence>
<keyword evidence="5 6" id="KW-0539">Nucleus</keyword>
<comment type="similarity">
    <text evidence="2 6">Belongs to the GINS3/PSF3 family.</text>
</comment>
<evidence type="ECO:0000256" key="2">
    <source>
        <dbReference type="ARBA" id="ARBA00006343"/>
    </source>
</evidence>
<dbReference type="CDD" id="cd21693">
    <property type="entry name" value="GINS_B_Psf3"/>
    <property type="match status" value="1"/>
</dbReference>
<dbReference type="AlphaFoldDB" id="A0A4Z0YTE1"/>
<dbReference type="GO" id="GO:1902975">
    <property type="term" value="P:mitotic DNA replication initiation"/>
    <property type="evidence" value="ECO:0007669"/>
    <property type="project" value="TreeGrafter"/>
</dbReference>
<dbReference type="Pfam" id="PF05916">
    <property type="entry name" value="Sld5"/>
    <property type="match status" value="1"/>
</dbReference>
<dbReference type="EMBL" id="SKBN01000130">
    <property type="protein sequence ID" value="TGJ82395.1"/>
    <property type="molecule type" value="Genomic_DNA"/>
</dbReference>
<comment type="subcellular location">
    <subcellularLocation>
        <location evidence="1 6">Nucleus</location>
    </subcellularLocation>
</comment>
<feature type="domain" description="GINS subunit" evidence="7">
    <location>
        <begin position="80"/>
        <end position="182"/>
    </location>
</feature>
<evidence type="ECO:0000256" key="4">
    <source>
        <dbReference type="ARBA" id="ARBA00022705"/>
    </source>
</evidence>
<protein>
    <recommendedName>
        <fullName evidence="3 6">DNA replication complex GINS protein PSF3</fullName>
    </recommendedName>
</protein>
<evidence type="ECO:0000256" key="3">
    <source>
        <dbReference type="ARBA" id="ARBA00015140"/>
    </source>
</evidence>
<dbReference type="SUPFAM" id="SSF158573">
    <property type="entry name" value="GINS helical bundle-like"/>
    <property type="match status" value="1"/>
</dbReference>
<dbReference type="GO" id="GO:0000811">
    <property type="term" value="C:GINS complex"/>
    <property type="evidence" value="ECO:0007669"/>
    <property type="project" value="UniProtKB-UniRule"/>
</dbReference>
<dbReference type="Pfam" id="PF22466">
    <property type="entry name" value="PSF3_N"/>
    <property type="match status" value="1"/>
</dbReference>
<feature type="domain" description="DNA replication complex GINS protein PSF3 N-terminal" evidence="8">
    <location>
        <begin position="4"/>
        <end position="55"/>
    </location>
</feature>
<dbReference type="OrthoDB" id="10251744at2759"/>
<proteinExistence type="inferred from homology"/>
<reference evidence="9 10" key="1">
    <citation type="submission" date="2019-03" db="EMBL/GenBank/DDBJ databases">
        <title>Draft genome sequence of Xylaria hypoxylon DSM 108379, a ubiquitous saprotrophic-parasitic fungi on hardwood.</title>
        <authorList>
            <person name="Buettner E."/>
            <person name="Leonhardt S."/>
            <person name="Gebauer A.M."/>
            <person name="Liers C."/>
            <person name="Hofrichter M."/>
            <person name="Kellner H."/>
        </authorList>
    </citation>
    <scope>NUCLEOTIDE SEQUENCE [LARGE SCALE GENOMIC DNA]</scope>
    <source>
        <strain evidence="9 10">DSM 108379</strain>
    </source>
</reference>
<sequence length="190" mass="21002">MSYYDIDAILTDAEKVPCKFELDIPELGYLDNNPAQPLKSGTTVGLPLWLAELLALANRAPSSADEEAKSFVSLNLPPSLSNEVMSALKADPRAVPLRDQSHNFYGLGTRMLDLFEEKEICAILRRTFVTRAADIALHAGKAGATDDMGIGGGEEFLRGLEEWERKLFKKAHDGAKGSKEWMEGVKKHRR</sequence>
<evidence type="ECO:0000313" key="9">
    <source>
        <dbReference type="EMBL" id="TGJ82395.1"/>
    </source>
</evidence>
<dbReference type="PANTHER" id="PTHR22768:SF0">
    <property type="entry name" value="DNA REPLICATION COMPLEX GINS PROTEIN PSF3"/>
    <property type="match status" value="1"/>
</dbReference>
<dbReference type="SUPFAM" id="SSF160059">
    <property type="entry name" value="PriA/YqbF domain"/>
    <property type="match status" value="1"/>
</dbReference>
<comment type="function">
    <text evidence="6">The GINS complex plays an essential role in the initiation of DNA replication.</text>
</comment>
<dbReference type="STRING" id="37992.A0A4Z0YTE1"/>
<keyword evidence="4 6" id="KW-0235">DNA replication</keyword>
<dbReference type="InterPro" id="IPR055221">
    <property type="entry name" value="PSF3_N"/>
</dbReference>
<dbReference type="InterPro" id="IPR010492">
    <property type="entry name" value="GINS_Psf3"/>
</dbReference>
<evidence type="ECO:0000256" key="1">
    <source>
        <dbReference type="ARBA" id="ARBA00004123"/>
    </source>
</evidence>
<keyword evidence="10" id="KW-1185">Reference proteome</keyword>
<organism evidence="9 10">
    <name type="scientific">Xylaria hypoxylon</name>
    <dbReference type="NCBI Taxonomy" id="37992"/>
    <lineage>
        <taxon>Eukaryota</taxon>
        <taxon>Fungi</taxon>
        <taxon>Dikarya</taxon>
        <taxon>Ascomycota</taxon>
        <taxon>Pezizomycotina</taxon>
        <taxon>Sordariomycetes</taxon>
        <taxon>Xylariomycetidae</taxon>
        <taxon>Xylariales</taxon>
        <taxon>Xylariaceae</taxon>
        <taxon>Xylaria</taxon>
    </lineage>
</organism>
<dbReference type="InterPro" id="IPR036224">
    <property type="entry name" value="GINS_bundle-like_dom_sf"/>
</dbReference>
<dbReference type="CDD" id="cd11713">
    <property type="entry name" value="GINS_A_psf3"/>
    <property type="match status" value="1"/>
</dbReference>
<evidence type="ECO:0000259" key="8">
    <source>
        <dbReference type="Pfam" id="PF22466"/>
    </source>
</evidence>
<dbReference type="InterPro" id="IPR038437">
    <property type="entry name" value="GINS_Psf3_sf"/>
</dbReference>